<reference evidence="2" key="1">
    <citation type="submission" date="2020-01" db="EMBL/GenBank/DDBJ databases">
        <title>Insect and environment-associated Actinomycetes.</title>
        <authorList>
            <person name="Currrie C."/>
            <person name="Chevrette M."/>
            <person name="Carlson C."/>
            <person name="Stubbendieck R."/>
            <person name="Wendt-Pienkowski E."/>
        </authorList>
    </citation>
    <scope>NUCLEOTIDE SEQUENCE</scope>
    <source>
        <strain evidence="2">SID14436</strain>
    </source>
</reference>
<feature type="signal peptide" evidence="1">
    <location>
        <begin position="1"/>
        <end position="43"/>
    </location>
</feature>
<dbReference type="RefSeq" id="WP_164335453.1">
    <property type="nucleotide sequence ID" value="NZ_JAAGMD010000704.1"/>
</dbReference>
<gene>
    <name evidence="2" type="ORF">G3I53_25485</name>
</gene>
<dbReference type="AlphaFoldDB" id="A0A6G3R1I8"/>
<organism evidence="2">
    <name type="scientific">Streptomyces sp. SID14436</name>
    <dbReference type="NCBI Taxonomy" id="2706070"/>
    <lineage>
        <taxon>Bacteria</taxon>
        <taxon>Bacillati</taxon>
        <taxon>Actinomycetota</taxon>
        <taxon>Actinomycetes</taxon>
        <taxon>Kitasatosporales</taxon>
        <taxon>Streptomycetaceae</taxon>
        <taxon>Streptomyces</taxon>
    </lineage>
</organism>
<name>A0A6G3R1I8_9ACTN</name>
<proteinExistence type="predicted"/>
<sequence length="61" mass="5796">MHVITQRVAALRSRLGRAGLACALVAGLAPALVVGAGSGPAQAAPLPGGLGPCVPGDCPDP</sequence>
<dbReference type="EMBL" id="JAAGMD010000704">
    <property type="protein sequence ID" value="NEA89307.1"/>
    <property type="molecule type" value="Genomic_DNA"/>
</dbReference>
<comment type="caution">
    <text evidence="2">The sequence shown here is derived from an EMBL/GenBank/DDBJ whole genome shotgun (WGS) entry which is preliminary data.</text>
</comment>
<protein>
    <submittedName>
        <fullName evidence="2">Uncharacterized protein</fullName>
    </submittedName>
</protein>
<feature type="chain" id="PRO_5026056806" evidence="1">
    <location>
        <begin position="44"/>
        <end position="61"/>
    </location>
</feature>
<keyword evidence="1" id="KW-0732">Signal</keyword>
<evidence type="ECO:0000313" key="2">
    <source>
        <dbReference type="EMBL" id="NEA89307.1"/>
    </source>
</evidence>
<accession>A0A6G3R1I8</accession>
<evidence type="ECO:0000256" key="1">
    <source>
        <dbReference type="SAM" id="SignalP"/>
    </source>
</evidence>